<evidence type="ECO:0000313" key="2">
    <source>
        <dbReference type="EMBL" id="EGT47714.1"/>
    </source>
</evidence>
<dbReference type="AlphaFoldDB" id="G0P8E8"/>
<evidence type="ECO:0000256" key="1">
    <source>
        <dbReference type="SAM" id="MobiDB-lite"/>
    </source>
</evidence>
<evidence type="ECO:0000313" key="3">
    <source>
        <dbReference type="Proteomes" id="UP000008068"/>
    </source>
</evidence>
<feature type="region of interest" description="Disordered" evidence="1">
    <location>
        <begin position="53"/>
        <end position="75"/>
    </location>
</feature>
<organism evidence="3">
    <name type="scientific">Caenorhabditis brenneri</name>
    <name type="common">Nematode worm</name>
    <dbReference type="NCBI Taxonomy" id="135651"/>
    <lineage>
        <taxon>Eukaryota</taxon>
        <taxon>Metazoa</taxon>
        <taxon>Ecdysozoa</taxon>
        <taxon>Nematoda</taxon>
        <taxon>Chromadorea</taxon>
        <taxon>Rhabditida</taxon>
        <taxon>Rhabditina</taxon>
        <taxon>Rhabditomorpha</taxon>
        <taxon>Rhabditoidea</taxon>
        <taxon>Rhabditidae</taxon>
        <taxon>Peloderinae</taxon>
        <taxon>Caenorhabditis</taxon>
    </lineage>
</organism>
<gene>
    <name evidence="2" type="ORF">CAEBREN_30680</name>
</gene>
<dbReference type="Proteomes" id="UP000008068">
    <property type="component" value="Unassembled WGS sequence"/>
</dbReference>
<protein>
    <submittedName>
        <fullName evidence="2">Uncharacterized protein</fullName>
    </submittedName>
</protein>
<dbReference type="HOGENOM" id="CLU_2673305_0_0_1"/>
<dbReference type="InParanoid" id="G0P8E8"/>
<reference evidence="3" key="1">
    <citation type="submission" date="2011-07" db="EMBL/GenBank/DDBJ databases">
        <authorList>
            <consortium name="Caenorhabditis brenneri Sequencing and Analysis Consortium"/>
            <person name="Wilson R.K."/>
        </authorList>
    </citation>
    <scope>NUCLEOTIDE SEQUENCE [LARGE SCALE GENOMIC DNA]</scope>
    <source>
        <strain evidence="3">PB2801</strain>
    </source>
</reference>
<sequence>MDMQTKEQTYRVRFLDIRISGYWDIHIDISVYIVRGYTIPQFRPRGAAHFSVSPAWRGTRGRGGRGSRAGEKRGA</sequence>
<proteinExistence type="predicted"/>
<keyword evidence="3" id="KW-1185">Reference proteome</keyword>
<name>G0P8E8_CAEBE</name>
<dbReference type="EMBL" id="GL380132">
    <property type="protein sequence ID" value="EGT47714.1"/>
    <property type="molecule type" value="Genomic_DNA"/>
</dbReference>
<accession>G0P8E8</accession>